<feature type="signal peptide" evidence="4">
    <location>
        <begin position="1"/>
        <end position="22"/>
    </location>
</feature>
<dbReference type="GO" id="GO:0000270">
    <property type="term" value="P:peptidoglycan metabolic process"/>
    <property type="evidence" value="ECO:0007669"/>
    <property type="project" value="InterPro"/>
</dbReference>
<name>A0A9Q2FM25_GLUJA</name>
<dbReference type="PROSITE" id="PS00922">
    <property type="entry name" value="TRANSGLYCOSYLASE"/>
    <property type="match status" value="1"/>
</dbReference>
<comment type="similarity">
    <text evidence="2">Belongs to the virb1 family.</text>
</comment>
<proteinExistence type="inferred from homology"/>
<evidence type="ECO:0000256" key="4">
    <source>
        <dbReference type="SAM" id="SignalP"/>
    </source>
</evidence>
<comment type="similarity">
    <text evidence="1">Belongs to the transglycosylase Slt family.</text>
</comment>
<dbReference type="GO" id="GO:0004553">
    <property type="term" value="F:hydrolase activity, hydrolyzing O-glycosyl compounds"/>
    <property type="evidence" value="ECO:0007669"/>
    <property type="project" value="InterPro"/>
</dbReference>
<dbReference type="Gene3D" id="1.25.20.10">
    <property type="entry name" value="Bacterial muramidases"/>
    <property type="match status" value="1"/>
</dbReference>
<dbReference type="RefSeq" id="WP_194257820.1">
    <property type="nucleotide sequence ID" value="NZ_JABCQN010000003.1"/>
</dbReference>
<dbReference type="PANTHER" id="PTHR37423">
    <property type="entry name" value="SOLUBLE LYTIC MUREIN TRANSGLYCOSYLASE-RELATED"/>
    <property type="match status" value="1"/>
</dbReference>
<dbReference type="InterPro" id="IPR000189">
    <property type="entry name" value="Transglyc_AS"/>
</dbReference>
<reference evidence="6" key="1">
    <citation type="submission" date="2020-04" db="EMBL/GenBank/DDBJ databases">
        <authorList>
            <person name="Sombolestani A."/>
        </authorList>
    </citation>
    <scope>NUCLEOTIDE SEQUENCE</scope>
    <source>
        <strain evidence="6">R71697</strain>
    </source>
</reference>
<dbReference type="GO" id="GO:0008933">
    <property type="term" value="F:peptidoglycan lytic transglycosylase activity"/>
    <property type="evidence" value="ECO:0007669"/>
    <property type="project" value="InterPro"/>
</dbReference>
<evidence type="ECO:0000256" key="2">
    <source>
        <dbReference type="ARBA" id="ARBA00009387"/>
    </source>
</evidence>
<dbReference type="AlphaFoldDB" id="A0A9Q2FM25"/>
<dbReference type="Proteomes" id="UP000661006">
    <property type="component" value="Unassembled WGS sequence"/>
</dbReference>
<dbReference type="Gene3D" id="1.10.530.10">
    <property type="match status" value="1"/>
</dbReference>
<dbReference type="SUPFAM" id="SSF48435">
    <property type="entry name" value="Bacterial muramidases"/>
    <property type="match status" value="1"/>
</dbReference>
<dbReference type="InterPro" id="IPR008939">
    <property type="entry name" value="Lytic_TGlycosylase_superhlx_U"/>
</dbReference>
<dbReference type="InterPro" id="IPR023346">
    <property type="entry name" value="Lysozyme-like_dom_sf"/>
</dbReference>
<feature type="domain" description="Transglycosylase SLT" evidence="5">
    <location>
        <begin position="476"/>
        <end position="579"/>
    </location>
</feature>
<dbReference type="InterPro" id="IPR008258">
    <property type="entry name" value="Transglycosylase_SLT_dom_1"/>
</dbReference>
<evidence type="ECO:0000313" key="6">
    <source>
        <dbReference type="EMBL" id="MBF0870791.1"/>
    </source>
</evidence>
<feature type="chain" id="PRO_5040377963" evidence="4">
    <location>
        <begin position="23"/>
        <end position="625"/>
    </location>
</feature>
<keyword evidence="3 4" id="KW-0732">Signal</keyword>
<organism evidence="6 7">
    <name type="scientific">Gluconobacter japonicus</name>
    <dbReference type="NCBI Taxonomy" id="376620"/>
    <lineage>
        <taxon>Bacteria</taxon>
        <taxon>Pseudomonadati</taxon>
        <taxon>Pseudomonadota</taxon>
        <taxon>Alphaproteobacteria</taxon>
        <taxon>Acetobacterales</taxon>
        <taxon>Acetobacteraceae</taxon>
        <taxon>Gluconobacter</taxon>
    </lineage>
</organism>
<dbReference type="SUPFAM" id="SSF53955">
    <property type="entry name" value="Lysozyme-like"/>
    <property type="match status" value="1"/>
</dbReference>
<dbReference type="PANTHER" id="PTHR37423:SF2">
    <property type="entry name" value="MEMBRANE-BOUND LYTIC MUREIN TRANSGLYCOSYLASE C"/>
    <property type="match status" value="1"/>
</dbReference>
<dbReference type="GO" id="GO:0016020">
    <property type="term" value="C:membrane"/>
    <property type="evidence" value="ECO:0007669"/>
    <property type="project" value="InterPro"/>
</dbReference>
<evidence type="ECO:0000256" key="3">
    <source>
        <dbReference type="ARBA" id="ARBA00022729"/>
    </source>
</evidence>
<reference evidence="6" key="2">
    <citation type="submission" date="2020-11" db="EMBL/GenBank/DDBJ databases">
        <title>Description of novel Gluconobacter species.</title>
        <authorList>
            <person name="Cleenwerck I."/>
            <person name="Cnockaert M."/>
            <person name="Borremans W."/>
            <person name="Wieme A.D."/>
            <person name="De Vuyst L."/>
            <person name="Vandamme P."/>
        </authorList>
    </citation>
    <scope>NUCLEOTIDE SEQUENCE</scope>
    <source>
        <strain evidence="6">R71697</strain>
    </source>
</reference>
<protein>
    <submittedName>
        <fullName evidence="6">Lytic transglycosylase domain-containing protein</fullName>
    </submittedName>
</protein>
<sequence>MLCCRAKRPVLLAAALFMGAAAPVPNVTPPVRDRLVQWLQLVSPGAGNLPAETYQVFLVQTPTWPQRAKMMWRYQTALAHTSDPAMLDRLCPTLPLTMVAAFLACSDHVSDAAAKARNLWISGAGNAQEEVSLLSLYGATFTPEDQWRRYERLESSGQISAASRQVDRLPADRQALAEARLAERAASPDADTAFNTLSSRDRSDPTLLRYRLKALRRGNRLDEALALWMSEGYALQAAAPSHDWSSERANLARAFLLAGRTQDAYALAQDTTLPLTEIDRQEAQNLSGFIALRLLEDPQKAEQFFSPLQQATSLAMQARGWYWTGRARQALKDDGGAQMAFQQATRFPTTFHGQLAQAALTQELSLLVSGASSPDFDHALLQDLQALPALNAGVLQRQDLVEAASELAQSGDLEHAKDFLLLLQIANPSPEGQKAVADLGGRLNVPAAEVFAAHALSRKGVALYPQGFPDPWPAASTIPVGLLPAIIRQESGFDPSAISSAHAIGLLQILPAAAKDVVRRGHLGGINVSAAALLNPQTNLTVGNAYVSQLLTRFENTIPYALAAYNAGPHRVDLWLKANPPADPLTEDGLLDWIERLPYRETRMYIENIEANMMVYRVSATNVRN</sequence>
<accession>A0A9Q2FM25</accession>
<dbReference type="EMBL" id="JABCQN010000003">
    <property type="protein sequence ID" value="MBF0870791.1"/>
    <property type="molecule type" value="Genomic_DNA"/>
</dbReference>
<comment type="caution">
    <text evidence="6">The sequence shown here is derived from an EMBL/GenBank/DDBJ whole genome shotgun (WGS) entry which is preliminary data.</text>
</comment>
<dbReference type="Pfam" id="PF01464">
    <property type="entry name" value="SLT"/>
    <property type="match status" value="1"/>
</dbReference>
<gene>
    <name evidence="6" type="ORF">HKD32_08010</name>
</gene>
<dbReference type="CDD" id="cd13401">
    <property type="entry name" value="Slt70-like"/>
    <property type="match status" value="1"/>
</dbReference>
<evidence type="ECO:0000256" key="1">
    <source>
        <dbReference type="ARBA" id="ARBA00007734"/>
    </source>
</evidence>
<evidence type="ECO:0000259" key="5">
    <source>
        <dbReference type="Pfam" id="PF01464"/>
    </source>
</evidence>
<dbReference type="GeneID" id="81474638"/>
<evidence type="ECO:0000313" key="7">
    <source>
        <dbReference type="Proteomes" id="UP000661006"/>
    </source>
</evidence>
<dbReference type="GO" id="GO:0042597">
    <property type="term" value="C:periplasmic space"/>
    <property type="evidence" value="ECO:0007669"/>
    <property type="project" value="InterPro"/>
</dbReference>